<evidence type="ECO:0000256" key="2">
    <source>
        <dbReference type="ARBA" id="ARBA00022840"/>
    </source>
</evidence>
<evidence type="ECO:0000256" key="1">
    <source>
        <dbReference type="ARBA" id="ARBA00022741"/>
    </source>
</evidence>
<sequence length="300" mass="31654">MNTDAQVAAAPSRPAEAPGTTAPSRTDPTTGIHLHQVGFRVGQAQLLDGVDLHIPRQGRTAVVGTNGAGKSTLLKILAGLRPPTSGEVRLDGVDLRAMSSAARARQIAFVGQEDVPAADLCVGEAVSLGRTPHRRPWQGGGAGERRLVTEALEAVGMSHRIDDPCDRLSGGERRRLVLARGLVQKAGILVLDEPTNHLDIAWQLRLWHLLADLPGAVVAAVHDIDIVLRHFDAVVVLAAGRVVAAGNPQDALTPEVVAEAFGVRAHTLYDPHTQGLRLLIDDVLTRSTASTSLDASGKES</sequence>
<dbReference type="GO" id="GO:0005524">
    <property type="term" value="F:ATP binding"/>
    <property type="evidence" value="ECO:0007669"/>
    <property type="project" value="UniProtKB-KW"/>
</dbReference>
<dbReference type="GO" id="GO:0016887">
    <property type="term" value="F:ATP hydrolysis activity"/>
    <property type="evidence" value="ECO:0007669"/>
    <property type="project" value="InterPro"/>
</dbReference>
<comment type="caution">
    <text evidence="5">The sequence shown here is derived from an EMBL/GenBank/DDBJ whole genome shotgun (WGS) entry which is preliminary data.</text>
</comment>
<keyword evidence="2 5" id="KW-0067">ATP-binding</keyword>
<dbReference type="SUPFAM" id="SSF52540">
    <property type="entry name" value="P-loop containing nucleoside triphosphate hydrolases"/>
    <property type="match status" value="1"/>
</dbReference>
<feature type="domain" description="ABC transporter" evidence="4">
    <location>
        <begin position="32"/>
        <end position="264"/>
    </location>
</feature>
<name>K6VNI5_9MICO</name>
<keyword evidence="6" id="KW-1185">Reference proteome</keyword>
<dbReference type="InterPro" id="IPR003593">
    <property type="entry name" value="AAA+_ATPase"/>
</dbReference>
<dbReference type="AlphaFoldDB" id="K6VNI5"/>
<protein>
    <submittedName>
        <fullName evidence="5">Putative ABC transporter ATP-binding protein</fullName>
    </submittedName>
</protein>
<dbReference type="STRING" id="100225.SAMN05421595_0815"/>
<feature type="region of interest" description="Disordered" evidence="3">
    <location>
        <begin position="1"/>
        <end position="30"/>
    </location>
</feature>
<reference evidence="5 6" key="1">
    <citation type="submission" date="2012-08" db="EMBL/GenBank/DDBJ databases">
        <title>Whole genome shotgun sequence of Austwickia chelonae NBRC 105200.</title>
        <authorList>
            <person name="Yoshida I."/>
            <person name="Hosoyama A."/>
            <person name="Tsuchikane K."/>
            <person name="Katsumata H."/>
            <person name="Ando Y."/>
            <person name="Ohji S."/>
            <person name="Hamada M."/>
            <person name="Tamura T."/>
            <person name="Yamazoe A."/>
            <person name="Yamazaki S."/>
            <person name="Fujita N."/>
        </authorList>
    </citation>
    <scope>NUCLEOTIDE SEQUENCE [LARGE SCALE GENOMIC DNA]</scope>
    <source>
        <strain evidence="5 6">NBRC 105200</strain>
    </source>
</reference>
<dbReference type="SMART" id="SM00382">
    <property type="entry name" value="AAA"/>
    <property type="match status" value="1"/>
</dbReference>
<dbReference type="PANTHER" id="PTHR42794">
    <property type="entry name" value="HEMIN IMPORT ATP-BINDING PROTEIN HMUV"/>
    <property type="match status" value="1"/>
</dbReference>
<dbReference type="InterPro" id="IPR027417">
    <property type="entry name" value="P-loop_NTPase"/>
</dbReference>
<evidence type="ECO:0000256" key="3">
    <source>
        <dbReference type="SAM" id="MobiDB-lite"/>
    </source>
</evidence>
<dbReference type="Proteomes" id="UP000008495">
    <property type="component" value="Unassembled WGS sequence"/>
</dbReference>
<evidence type="ECO:0000259" key="4">
    <source>
        <dbReference type="PROSITE" id="PS50893"/>
    </source>
</evidence>
<organism evidence="5 6">
    <name type="scientific">Austwickia chelonae NBRC 105200</name>
    <dbReference type="NCBI Taxonomy" id="1184607"/>
    <lineage>
        <taxon>Bacteria</taxon>
        <taxon>Bacillati</taxon>
        <taxon>Actinomycetota</taxon>
        <taxon>Actinomycetes</taxon>
        <taxon>Micrococcales</taxon>
        <taxon>Dermatophilaceae</taxon>
        <taxon>Austwickia</taxon>
    </lineage>
</organism>
<dbReference type="InterPro" id="IPR003439">
    <property type="entry name" value="ABC_transporter-like_ATP-bd"/>
</dbReference>
<dbReference type="RefSeq" id="WP_006503054.1">
    <property type="nucleotide sequence ID" value="NZ_BAGZ01000008.1"/>
</dbReference>
<dbReference type="Gene3D" id="3.40.50.300">
    <property type="entry name" value="P-loop containing nucleotide triphosphate hydrolases"/>
    <property type="match status" value="1"/>
</dbReference>
<dbReference type="PANTHER" id="PTHR42794:SF2">
    <property type="entry name" value="ABC TRANSPORTER ATP-BINDING PROTEIN"/>
    <property type="match status" value="1"/>
</dbReference>
<dbReference type="PROSITE" id="PS50893">
    <property type="entry name" value="ABC_TRANSPORTER_2"/>
    <property type="match status" value="1"/>
</dbReference>
<gene>
    <name evidence="5" type="ORF">AUCHE_08_05450</name>
</gene>
<dbReference type="PROSITE" id="PS00211">
    <property type="entry name" value="ABC_TRANSPORTER_1"/>
    <property type="match status" value="1"/>
</dbReference>
<dbReference type="InterPro" id="IPR017871">
    <property type="entry name" value="ABC_transporter-like_CS"/>
</dbReference>
<evidence type="ECO:0000313" key="6">
    <source>
        <dbReference type="Proteomes" id="UP000008495"/>
    </source>
</evidence>
<dbReference type="EMBL" id="BAGZ01000008">
    <property type="protein sequence ID" value="GAB78299.1"/>
    <property type="molecule type" value="Genomic_DNA"/>
</dbReference>
<dbReference type="CDD" id="cd03214">
    <property type="entry name" value="ABC_Iron-Siderophores_B12_Hemin"/>
    <property type="match status" value="1"/>
</dbReference>
<accession>K6VNI5</accession>
<keyword evidence="1" id="KW-0547">Nucleotide-binding</keyword>
<evidence type="ECO:0000313" key="5">
    <source>
        <dbReference type="EMBL" id="GAB78299.1"/>
    </source>
</evidence>
<dbReference type="eggNOG" id="COG1120">
    <property type="taxonomic scope" value="Bacteria"/>
</dbReference>
<proteinExistence type="predicted"/>
<dbReference type="Pfam" id="PF00005">
    <property type="entry name" value="ABC_tran"/>
    <property type="match status" value="1"/>
</dbReference>